<keyword evidence="5" id="KW-0503">Monooxygenase</keyword>
<feature type="binding site" description="axial binding residue" evidence="4">
    <location>
        <position position="448"/>
    </location>
    <ligand>
        <name>heme</name>
        <dbReference type="ChEBI" id="CHEBI:30413"/>
    </ligand>
    <ligandPart>
        <name>Fe</name>
        <dbReference type="ChEBI" id="CHEBI:18248"/>
    </ligandPart>
</feature>
<dbReference type="PANTHER" id="PTHR24305:SF190">
    <property type="entry name" value="P450, PUTATIVE (EUROFUNG)-RELATED"/>
    <property type="match status" value="1"/>
</dbReference>
<organism evidence="7 8">
    <name type="scientific">Paraphoma chrysanthemicola</name>
    <dbReference type="NCBI Taxonomy" id="798071"/>
    <lineage>
        <taxon>Eukaryota</taxon>
        <taxon>Fungi</taxon>
        <taxon>Dikarya</taxon>
        <taxon>Ascomycota</taxon>
        <taxon>Pezizomycotina</taxon>
        <taxon>Dothideomycetes</taxon>
        <taxon>Pleosporomycetidae</taxon>
        <taxon>Pleosporales</taxon>
        <taxon>Pleosporineae</taxon>
        <taxon>Phaeosphaeriaceae</taxon>
        <taxon>Paraphoma</taxon>
    </lineage>
</organism>
<dbReference type="PRINTS" id="PR00385">
    <property type="entry name" value="P450"/>
</dbReference>
<evidence type="ECO:0000256" key="6">
    <source>
        <dbReference type="SAM" id="Phobius"/>
    </source>
</evidence>
<evidence type="ECO:0000256" key="3">
    <source>
        <dbReference type="ARBA" id="ARBA00023004"/>
    </source>
</evidence>
<keyword evidence="5" id="KW-0560">Oxidoreductase</keyword>
<dbReference type="Pfam" id="PF00067">
    <property type="entry name" value="p450"/>
    <property type="match status" value="1"/>
</dbReference>
<dbReference type="PANTHER" id="PTHR24305">
    <property type="entry name" value="CYTOCHROME P450"/>
    <property type="match status" value="1"/>
</dbReference>
<evidence type="ECO:0000256" key="4">
    <source>
        <dbReference type="PIRSR" id="PIRSR602401-1"/>
    </source>
</evidence>
<dbReference type="SUPFAM" id="SSF48264">
    <property type="entry name" value="Cytochrome P450"/>
    <property type="match status" value="1"/>
</dbReference>
<gene>
    <name evidence="7" type="ORF">FB567DRAFT_624887</name>
</gene>
<evidence type="ECO:0000313" key="8">
    <source>
        <dbReference type="Proteomes" id="UP000813461"/>
    </source>
</evidence>
<keyword evidence="6" id="KW-0812">Transmembrane</keyword>
<reference evidence="7" key="1">
    <citation type="journal article" date="2021" name="Nat. Commun.">
        <title>Genetic determinants of endophytism in the Arabidopsis root mycobiome.</title>
        <authorList>
            <person name="Mesny F."/>
            <person name="Miyauchi S."/>
            <person name="Thiergart T."/>
            <person name="Pickel B."/>
            <person name="Atanasova L."/>
            <person name="Karlsson M."/>
            <person name="Huettel B."/>
            <person name="Barry K.W."/>
            <person name="Haridas S."/>
            <person name="Chen C."/>
            <person name="Bauer D."/>
            <person name="Andreopoulos W."/>
            <person name="Pangilinan J."/>
            <person name="LaButti K."/>
            <person name="Riley R."/>
            <person name="Lipzen A."/>
            <person name="Clum A."/>
            <person name="Drula E."/>
            <person name="Henrissat B."/>
            <person name="Kohler A."/>
            <person name="Grigoriev I.V."/>
            <person name="Martin F.M."/>
            <person name="Hacquard S."/>
        </authorList>
    </citation>
    <scope>NUCLEOTIDE SEQUENCE</scope>
    <source>
        <strain evidence="7">MPI-SDFR-AT-0120</strain>
    </source>
</reference>
<proteinExistence type="inferred from homology"/>
<dbReference type="Gene3D" id="1.10.630.10">
    <property type="entry name" value="Cytochrome P450"/>
    <property type="match status" value="1"/>
</dbReference>
<dbReference type="GO" id="GO:0016705">
    <property type="term" value="F:oxidoreductase activity, acting on paired donors, with incorporation or reduction of molecular oxygen"/>
    <property type="evidence" value="ECO:0007669"/>
    <property type="project" value="InterPro"/>
</dbReference>
<dbReference type="InterPro" id="IPR036396">
    <property type="entry name" value="Cyt_P450_sf"/>
</dbReference>
<keyword evidence="6" id="KW-0472">Membrane</keyword>
<dbReference type="OrthoDB" id="3934656at2759"/>
<evidence type="ECO:0000313" key="7">
    <source>
        <dbReference type="EMBL" id="KAH7093666.1"/>
    </source>
</evidence>
<comment type="similarity">
    <text evidence="5">Belongs to the cytochrome P450 family.</text>
</comment>
<dbReference type="InterPro" id="IPR017972">
    <property type="entry name" value="Cyt_P450_CS"/>
</dbReference>
<dbReference type="Proteomes" id="UP000813461">
    <property type="component" value="Unassembled WGS sequence"/>
</dbReference>
<sequence>MSFISTLVSILTWQFLSLLFLIGLVTYVLFVGFSAIVSPLRSIPGPFLTRFTRLWYLRRTRLGHFHEDNIELHRKYGSIVRIAPNQYSIDDPDAIRTIYGHGTQFTKADWYKASSSADPTVHDLFTEQDTRIHAGLRRKVANLYSTSALVKLESHVDECISLLFERFSEIAEEGRPIDLQFWMQCYAFDVIGSITCDERFGFLDTGEDPAGLFGNLHRYLAYAASVGIMHELHRVLFPMFLMTGSGGLVHMRNFTQEQISKAKVRFQRDDKQTKGDFLSRMIKMNDDNPEEFTGRDLFMTAISNFGAGSDTTSISLCAVLYSLMTSPHALAKLRNEVKAVGGDKVIDYQTAQKMPYLQACIKEAMRLHPATGLPLSRVVPKQGAFIAGQNFPGGATVGVNTWVAHRNTTVFGHDAEQFRPERWLEASKERLSRMEEYYLPFGHGSRTCIGKNISLLEMSKLIPRLVTKFDLRLLDGKATLETQNVWFVKQINLICQVAKP</sequence>
<evidence type="ECO:0000256" key="5">
    <source>
        <dbReference type="RuleBase" id="RU000461"/>
    </source>
</evidence>
<evidence type="ECO:0000256" key="2">
    <source>
        <dbReference type="ARBA" id="ARBA00022723"/>
    </source>
</evidence>
<dbReference type="FunFam" id="1.10.630.10:FF:000050">
    <property type="entry name" value="Cytochrome P450 monooxygenase"/>
    <property type="match status" value="1"/>
</dbReference>
<keyword evidence="3 4" id="KW-0408">Iron</keyword>
<dbReference type="InterPro" id="IPR050121">
    <property type="entry name" value="Cytochrome_P450_monoxygenase"/>
</dbReference>
<dbReference type="PRINTS" id="PR00463">
    <property type="entry name" value="EP450I"/>
</dbReference>
<accession>A0A8K0RIP9</accession>
<feature type="transmembrane region" description="Helical" evidence="6">
    <location>
        <begin position="12"/>
        <end position="37"/>
    </location>
</feature>
<dbReference type="InterPro" id="IPR002401">
    <property type="entry name" value="Cyt_P450_E_grp-I"/>
</dbReference>
<dbReference type="AlphaFoldDB" id="A0A8K0RIP9"/>
<dbReference type="CDD" id="cd11060">
    <property type="entry name" value="CYP57A1-like"/>
    <property type="match status" value="1"/>
</dbReference>
<protein>
    <submittedName>
        <fullName evidence="7">Cytochrome P450</fullName>
    </submittedName>
</protein>
<dbReference type="GO" id="GO:0020037">
    <property type="term" value="F:heme binding"/>
    <property type="evidence" value="ECO:0007669"/>
    <property type="project" value="InterPro"/>
</dbReference>
<dbReference type="GO" id="GO:0004497">
    <property type="term" value="F:monooxygenase activity"/>
    <property type="evidence" value="ECO:0007669"/>
    <property type="project" value="UniProtKB-KW"/>
</dbReference>
<evidence type="ECO:0000256" key="1">
    <source>
        <dbReference type="ARBA" id="ARBA00001971"/>
    </source>
</evidence>
<keyword evidence="6" id="KW-1133">Transmembrane helix</keyword>
<dbReference type="PROSITE" id="PS00086">
    <property type="entry name" value="CYTOCHROME_P450"/>
    <property type="match status" value="1"/>
</dbReference>
<dbReference type="InterPro" id="IPR001128">
    <property type="entry name" value="Cyt_P450"/>
</dbReference>
<keyword evidence="8" id="KW-1185">Reference proteome</keyword>
<name>A0A8K0RIP9_9PLEO</name>
<dbReference type="GO" id="GO:0005506">
    <property type="term" value="F:iron ion binding"/>
    <property type="evidence" value="ECO:0007669"/>
    <property type="project" value="InterPro"/>
</dbReference>
<dbReference type="EMBL" id="JAGMVJ010000002">
    <property type="protein sequence ID" value="KAH7093666.1"/>
    <property type="molecule type" value="Genomic_DNA"/>
</dbReference>
<comment type="caution">
    <text evidence="7">The sequence shown here is derived from an EMBL/GenBank/DDBJ whole genome shotgun (WGS) entry which is preliminary data.</text>
</comment>
<keyword evidence="2 4" id="KW-0479">Metal-binding</keyword>
<keyword evidence="4 5" id="KW-0349">Heme</keyword>
<comment type="cofactor">
    <cofactor evidence="1 4">
        <name>heme</name>
        <dbReference type="ChEBI" id="CHEBI:30413"/>
    </cofactor>
</comment>